<dbReference type="PANTHER" id="PTHR43841">
    <property type="entry name" value="3-HYDROXYACYL-THIOESTER DEHYDRATASE HTDX-RELATED"/>
    <property type="match status" value="1"/>
</dbReference>
<dbReference type="PANTHER" id="PTHR43841:SF1">
    <property type="entry name" value="3-HYDROXYACYL-THIOESTER DEHYDRATASE X"/>
    <property type="match status" value="1"/>
</dbReference>
<dbReference type="AlphaFoldDB" id="A0A367ERW3"/>
<dbReference type="Gene3D" id="3.10.129.10">
    <property type="entry name" value="Hotdog Thioesterase"/>
    <property type="match status" value="1"/>
</dbReference>
<proteinExistence type="inferred from homology"/>
<evidence type="ECO:0000259" key="3">
    <source>
        <dbReference type="Pfam" id="PF01575"/>
    </source>
</evidence>
<dbReference type="CDD" id="cd03441">
    <property type="entry name" value="R_hydratase_like"/>
    <property type="match status" value="1"/>
</dbReference>
<evidence type="ECO:0000313" key="5">
    <source>
        <dbReference type="Proteomes" id="UP000252914"/>
    </source>
</evidence>
<feature type="compositionally biased region" description="Basic and acidic residues" evidence="2">
    <location>
        <begin position="169"/>
        <end position="180"/>
    </location>
</feature>
<evidence type="ECO:0000256" key="2">
    <source>
        <dbReference type="SAM" id="MobiDB-lite"/>
    </source>
</evidence>
<accession>A0A367ERW3</accession>
<evidence type="ECO:0000313" key="4">
    <source>
        <dbReference type="EMBL" id="RCG20856.1"/>
    </source>
</evidence>
<evidence type="ECO:0000256" key="1">
    <source>
        <dbReference type="ARBA" id="ARBA00005254"/>
    </source>
</evidence>
<dbReference type="InterPro" id="IPR002539">
    <property type="entry name" value="MaoC-like_dom"/>
</dbReference>
<dbReference type="RefSeq" id="WP_114023602.1">
    <property type="nucleotide sequence ID" value="NZ_QOIN01000047.1"/>
</dbReference>
<organism evidence="4 5">
    <name type="scientific">Streptomyces diacarni</name>
    <dbReference type="NCBI Taxonomy" id="2800381"/>
    <lineage>
        <taxon>Bacteria</taxon>
        <taxon>Bacillati</taxon>
        <taxon>Actinomycetota</taxon>
        <taxon>Actinomycetes</taxon>
        <taxon>Kitasatosporales</taxon>
        <taxon>Streptomycetaceae</taxon>
        <taxon>Streptomyces</taxon>
    </lineage>
</organism>
<keyword evidence="5" id="KW-1185">Reference proteome</keyword>
<feature type="region of interest" description="Disordered" evidence="2">
    <location>
        <begin position="150"/>
        <end position="195"/>
    </location>
</feature>
<feature type="domain" description="MaoC-like" evidence="3">
    <location>
        <begin position="201"/>
        <end position="272"/>
    </location>
</feature>
<dbReference type="Proteomes" id="UP000252914">
    <property type="component" value="Unassembled WGS sequence"/>
</dbReference>
<reference evidence="4 5" key="1">
    <citation type="submission" date="2018-06" db="EMBL/GenBank/DDBJ databases">
        <title>Streptomyces reniochalinae sp. nov. and Streptomyces diacarnus sp. nov. from marine sponges.</title>
        <authorList>
            <person name="Li L."/>
        </authorList>
    </citation>
    <scope>NUCLEOTIDE SEQUENCE [LARGE SCALE GENOMIC DNA]</scope>
    <source>
        <strain evidence="4 5">LHW51701</strain>
    </source>
</reference>
<dbReference type="SUPFAM" id="SSF54637">
    <property type="entry name" value="Thioesterase/thiol ester dehydrase-isomerase"/>
    <property type="match status" value="2"/>
</dbReference>
<sequence>MTTPLALHLLKGALTSPTKRGPYAGARLPQDTLTLPAAAPGPEHVRRYARVCGHDPRADTLPPAYPHVMAFPLATRLMARRDFPFPLLGLVHTRIELTQQRPLARTERIGLSVHTENPAAHRRGTTFDVVTRAESDGEVVWHSRSTYLCRHSGSTPDAEPGRSAPPQDAPREDARGEDARPQSPEPLPAGETWSLPAGLGRRYAAASGDRNPIHLHALTARALGFPRALAHGMWTFARCLAAHEADSGGRADGIGFAEADFRAPVFLPARVAHAADQDTGAFELRGTGERPRLHLTGRVSASTASHGETATRSA</sequence>
<gene>
    <name evidence="4" type="ORF">DTL70_21575</name>
</gene>
<protein>
    <recommendedName>
        <fullName evidence="3">MaoC-like domain-containing protein</fullName>
    </recommendedName>
</protein>
<dbReference type="InterPro" id="IPR029069">
    <property type="entry name" value="HotDog_dom_sf"/>
</dbReference>
<comment type="similarity">
    <text evidence="1">Belongs to the enoyl-CoA hydratase/isomerase family.</text>
</comment>
<name>A0A367ERW3_9ACTN</name>
<dbReference type="Pfam" id="PF01575">
    <property type="entry name" value="MaoC_dehydratas"/>
    <property type="match status" value="1"/>
</dbReference>
<dbReference type="EMBL" id="QOIN01000047">
    <property type="protein sequence ID" value="RCG20856.1"/>
    <property type="molecule type" value="Genomic_DNA"/>
</dbReference>
<comment type="caution">
    <text evidence="4">The sequence shown here is derived from an EMBL/GenBank/DDBJ whole genome shotgun (WGS) entry which is preliminary data.</text>
</comment>